<dbReference type="Gene3D" id="1.10.472.30">
    <property type="entry name" value="Transcription elongation factor S-II, central domain"/>
    <property type="match status" value="1"/>
</dbReference>
<keyword evidence="15" id="KW-1185">Reference proteome</keyword>
<dbReference type="CDD" id="cd13749">
    <property type="entry name" value="Zn-ribbon_TFIIS"/>
    <property type="match status" value="1"/>
</dbReference>
<keyword evidence="6 9" id="KW-0539">Nucleus</keyword>
<feature type="compositionally biased region" description="Basic and acidic residues" evidence="11">
    <location>
        <begin position="106"/>
        <end position="134"/>
    </location>
</feature>
<dbReference type="PROSITE" id="PS51319">
    <property type="entry name" value="TFIIS_N"/>
    <property type="match status" value="1"/>
</dbReference>
<proteinExistence type="inferred from homology"/>
<dbReference type="PANTHER" id="PTHR11477">
    <property type="entry name" value="TRANSCRIPTION FACTOR S-II ZINC FINGER DOMAIN-CONTAINING PROTEIN"/>
    <property type="match status" value="1"/>
</dbReference>
<dbReference type="InterPro" id="IPR017923">
    <property type="entry name" value="TFIIS_N"/>
</dbReference>
<feature type="region of interest" description="Disordered" evidence="11">
    <location>
        <begin position="75"/>
        <end position="165"/>
    </location>
</feature>
<dbReference type="Pfam" id="PF07500">
    <property type="entry name" value="TFIIS_M"/>
    <property type="match status" value="1"/>
</dbReference>
<dbReference type="PROSITE" id="PS51133">
    <property type="entry name" value="ZF_TFIIS_2"/>
    <property type="match status" value="1"/>
</dbReference>
<dbReference type="PANTHER" id="PTHR11477:SF0">
    <property type="entry name" value="IP08861P-RELATED"/>
    <property type="match status" value="1"/>
</dbReference>
<dbReference type="PROSITE" id="PS00466">
    <property type="entry name" value="ZF_TFIIS_1"/>
    <property type="match status" value="1"/>
</dbReference>
<dbReference type="Gene3D" id="1.20.930.10">
    <property type="entry name" value="Conserved domain common to transcription factors TFIIS, elongin A, CRSP70"/>
    <property type="match status" value="1"/>
</dbReference>
<evidence type="ECO:0000259" key="12">
    <source>
        <dbReference type="PROSITE" id="PS51133"/>
    </source>
</evidence>
<dbReference type="SMART" id="SM00440">
    <property type="entry name" value="ZnF_C2C2"/>
    <property type="match status" value="1"/>
</dbReference>
<feature type="domain" description="TFIIS central" evidence="14">
    <location>
        <begin position="164"/>
        <end position="278"/>
    </location>
</feature>
<evidence type="ECO:0000313" key="16">
    <source>
        <dbReference type="WBParaSite" id="PDA_v2.g24366.t1"/>
    </source>
</evidence>
<dbReference type="SMART" id="SM00509">
    <property type="entry name" value="TFS2N"/>
    <property type="match status" value="1"/>
</dbReference>
<evidence type="ECO:0000256" key="11">
    <source>
        <dbReference type="SAM" id="MobiDB-lite"/>
    </source>
</evidence>
<evidence type="ECO:0000256" key="8">
    <source>
        <dbReference type="PROSITE-ProRule" id="PRU00472"/>
    </source>
</evidence>
<dbReference type="InterPro" id="IPR035441">
    <property type="entry name" value="TFIIS/LEDGF_dom_sf"/>
</dbReference>
<evidence type="ECO:0000256" key="2">
    <source>
        <dbReference type="ARBA" id="ARBA00009647"/>
    </source>
</evidence>
<evidence type="ECO:0000256" key="1">
    <source>
        <dbReference type="ARBA" id="ARBA00004123"/>
    </source>
</evidence>
<evidence type="ECO:0000256" key="6">
    <source>
        <dbReference type="ARBA" id="ARBA00023242"/>
    </source>
</evidence>
<dbReference type="GO" id="GO:0003677">
    <property type="term" value="F:DNA binding"/>
    <property type="evidence" value="ECO:0007669"/>
    <property type="project" value="UniProtKB-KW"/>
</dbReference>
<dbReference type="FunFam" id="2.20.25.10:FF:000001">
    <property type="entry name" value="Probable Transcription elongation factor S-II"/>
    <property type="match status" value="1"/>
</dbReference>
<evidence type="ECO:0000256" key="4">
    <source>
        <dbReference type="ARBA" id="ARBA00022771"/>
    </source>
</evidence>
<evidence type="ECO:0000256" key="9">
    <source>
        <dbReference type="PROSITE-ProRule" id="PRU00649"/>
    </source>
</evidence>
<dbReference type="CDD" id="cd00183">
    <property type="entry name" value="TFIIS_I"/>
    <property type="match status" value="1"/>
</dbReference>
<dbReference type="GO" id="GO:0006368">
    <property type="term" value="P:transcription elongation by RNA polymerase II"/>
    <property type="evidence" value="ECO:0007669"/>
    <property type="project" value="InterPro"/>
</dbReference>
<dbReference type="InterPro" id="IPR035100">
    <property type="entry name" value="TF_IIS-typ"/>
</dbReference>
<dbReference type="GO" id="GO:0008270">
    <property type="term" value="F:zinc ion binding"/>
    <property type="evidence" value="ECO:0007669"/>
    <property type="project" value="UniProtKB-UniRule"/>
</dbReference>
<dbReference type="InterPro" id="IPR036575">
    <property type="entry name" value="TFIIS_cen_dom_sf"/>
</dbReference>
<reference evidence="16" key="1">
    <citation type="submission" date="2022-11" db="UniProtKB">
        <authorList>
            <consortium name="WormBaseParasite"/>
        </authorList>
    </citation>
    <scope>IDENTIFICATION</scope>
</reference>
<keyword evidence="10" id="KW-0238">DNA-binding</keyword>
<comment type="subcellular location">
    <subcellularLocation>
        <location evidence="1 9 10">Nucleus</location>
    </subcellularLocation>
</comment>
<keyword evidence="5 10" id="KW-0862">Zinc</keyword>
<name>A0A914Q0Y8_9BILA</name>
<evidence type="ECO:0000256" key="10">
    <source>
        <dbReference type="RuleBase" id="RU368078"/>
    </source>
</evidence>
<dbReference type="InterPro" id="IPR001222">
    <property type="entry name" value="Znf_TFIIS"/>
</dbReference>
<feature type="compositionally biased region" description="Polar residues" evidence="11">
    <location>
        <begin position="136"/>
        <end position="152"/>
    </location>
</feature>
<dbReference type="AlphaFoldDB" id="A0A914Q0Y8"/>
<sequence length="323" mass="36028">METEILPIATKLEKMCAGDKSMDDASELIGALETAEISAEILSKSRIGLILNDFRKKTTDDKLAKRSKQLIKNWKSKVEAAAASAKPARIDSESRKKSSTSGPPTEYHEAKKPKLEMMNEDKPKIEMNDIKPKLEMNTNGTKPKPEPSTSIKVPSRLKLPEDPTRGRNVTIISKSLTSGPLPDGSLNPDDVALQIEAAIYELHGDGEKYTSTIRSRVFNLRDKKNPDLRENIIVGSVSPAKFAKMSADEMASTDMKKLRDAFTKEAINEHQMGVQEGTPTDMFKCGKCLKYNCTYNQVQTRSADEPMTTFVFCRECGNRWKFC</sequence>
<feature type="domain" description="TFIIS-type" evidence="12">
    <location>
        <begin position="281"/>
        <end position="321"/>
    </location>
</feature>
<evidence type="ECO:0000259" key="14">
    <source>
        <dbReference type="PROSITE" id="PS51321"/>
    </source>
</evidence>
<dbReference type="InterPro" id="IPR003617">
    <property type="entry name" value="TFIIS/CRSP70_N_sub"/>
</dbReference>
<evidence type="ECO:0000313" key="15">
    <source>
        <dbReference type="Proteomes" id="UP000887578"/>
    </source>
</evidence>
<accession>A0A914Q0Y8</accession>
<dbReference type="Pfam" id="PF08711">
    <property type="entry name" value="Med26"/>
    <property type="match status" value="1"/>
</dbReference>
<dbReference type="WBParaSite" id="PDA_v2.g24366.t1">
    <property type="protein sequence ID" value="PDA_v2.g24366.t1"/>
    <property type="gene ID" value="PDA_v2.g24366"/>
</dbReference>
<evidence type="ECO:0000256" key="3">
    <source>
        <dbReference type="ARBA" id="ARBA00022723"/>
    </source>
</evidence>
<dbReference type="InterPro" id="IPR006289">
    <property type="entry name" value="TFSII"/>
</dbReference>
<comment type="function">
    <text evidence="7">Necessary for efficient RNA polymerase II transcription elongation past template-encoded arresting sites. The arresting sites in DNA have the property of trapping a certain fraction of elongating RNA polymerases that pass through, resulting in locked ternary complexes. Cleavage of the nascent transcript by S-II allows the resumption of elongation from the new 3'-terminus.</text>
</comment>
<dbReference type="NCBIfam" id="TIGR01385">
    <property type="entry name" value="TFSII"/>
    <property type="match status" value="1"/>
</dbReference>
<dbReference type="Gene3D" id="2.20.25.10">
    <property type="match status" value="1"/>
</dbReference>
<dbReference type="SMART" id="SM00510">
    <property type="entry name" value="TFS2M"/>
    <property type="match status" value="1"/>
</dbReference>
<keyword evidence="10" id="KW-0805">Transcription regulation</keyword>
<dbReference type="PIRSF" id="PIRSF006704">
    <property type="entry name" value="TF_IIS"/>
    <property type="match status" value="1"/>
</dbReference>
<dbReference type="SUPFAM" id="SSF57783">
    <property type="entry name" value="Zinc beta-ribbon"/>
    <property type="match status" value="1"/>
</dbReference>
<dbReference type="SUPFAM" id="SSF46942">
    <property type="entry name" value="Elongation factor TFIIS domain 2"/>
    <property type="match status" value="1"/>
</dbReference>
<dbReference type="InterPro" id="IPR003618">
    <property type="entry name" value="TFIIS_cen_dom"/>
</dbReference>
<dbReference type="GO" id="GO:0005634">
    <property type="term" value="C:nucleus"/>
    <property type="evidence" value="ECO:0007669"/>
    <property type="project" value="UniProtKB-SubCell"/>
</dbReference>
<keyword evidence="10" id="KW-0804">Transcription</keyword>
<evidence type="ECO:0000259" key="13">
    <source>
        <dbReference type="PROSITE" id="PS51319"/>
    </source>
</evidence>
<evidence type="ECO:0000256" key="5">
    <source>
        <dbReference type="ARBA" id="ARBA00022833"/>
    </source>
</evidence>
<organism evidence="15 16">
    <name type="scientific">Panagrolaimus davidi</name>
    <dbReference type="NCBI Taxonomy" id="227884"/>
    <lineage>
        <taxon>Eukaryota</taxon>
        <taxon>Metazoa</taxon>
        <taxon>Ecdysozoa</taxon>
        <taxon>Nematoda</taxon>
        <taxon>Chromadorea</taxon>
        <taxon>Rhabditida</taxon>
        <taxon>Tylenchina</taxon>
        <taxon>Panagrolaimomorpha</taxon>
        <taxon>Panagrolaimoidea</taxon>
        <taxon>Panagrolaimidae</taxon>
        <taxon>Panagrolaimus</taxon>
    </lineage>
</organism>
<protein>
    <recommendedName>
        <fullName evidence="10">Transcription elongation factor</fullName>
    </recommendedName>
</protein>
<comment type="similarity">
    <text evidence="2 10">Belongs to the TFS-II family.</text>
</comment>
<dbReference type="SUPFAM" id="SSF47676">
    <property type="entry name" value="Conserved domain common to transcription factors TFIIS, elongin A, CRSP70"/>
    <property type="match status" value="1"/>
</dbReference>
<keyword evidence="4 8" id="KW-0863">Zinc-finger</keyword>
<dbReference type="Proteomes" id="UP000887578">
    <property type="component" value="Unplaced"/>
</dbReference>
<evidence type="ECO:0000256" key="7">
    <source>
        <dbReference type="ARBA" id="ARBA00025408"/>
    </source>
</evidence>
<feature type="domain" description="TFIIS N-terminal" evidence="13">
    <location>
        <begin position="3"/>
        <end position="81"/>
    </location>
</feature>
<keyword evidence="3 10" id="KW-0479">Metal-binding</keyword>
<dbReference type="Pfam" id="PF01096">
    <property type="entry name" value="Zn_ribbon_TFIIS"/>
    <property type="match status" value="1"/>
</dbReference>
<dbReference type="PROSITE" id="PS51321">
    <property type="entry name" value="TFIIS_CENTRAL"/>
    <property type="match status" value="1"/>
</dbReference>